<dbReference type="AlphaFoldDB" id="A0A1C3JS21"/>
<organism evidence="3 6">
    <name type="scientific">Marinomonas gallaica</name>
    <dbReference type="NCBI Taxonomy" id="1806667"/>
    <lineage>
        <taxon>Bacteria</taxon>
        <taxon>Pseudomonadati</taxon>
        <taxon>Pseudomonadota</taxon>
        <taxon>Gammaproteobacteria</taxon>
        <taxon>Oceanospirillales</taxon>
        <taxon>Oceanospirillaceae</taxon>
        <taxon>Marinomonas</taxon>
    </lineage>
</organism>
<evidence type="ECO:0000259" key="2">
    <source>
        <dbReference type="Pfam" id="PF12706"/>
    </source>
</evidence>
<evidence type="ECO:0000313" key="5">
    <source>
        <dbReference type="Proteomes" id="UP000092840"/>
    </source>
</evidence>
<evidence type="ECO:0000313" key="6">
    <source>
        <dbReference type="Proteomes" id="UP000092871"/>
    </source>
</evidence>
<reference evidence="3 6" key="1">
    <citation type="submission" date="2016-06" db="EMBL/GenBank/DDBJ databases">
        <authorList>
            <person name="Kjaerup R.B."/>
            <person name="Dalgaard T.S."/>
            <person name="Juul-Madsen H.R."/>
        </authorList>
    </citation>
    <scope>NUCLEOTIDE SEQUENCE [LARGE SCALE GENOMIC DNA]</scope>
    <source>
        <strain evidence="3 6">CECT 5115</strain>
    </source>
</reference>
<keyword evidence="1 3" id="KW-0378">Hydrolase</keyword>
<dbReference type="RefSeq" id="WP_067035832.1">
    <property type="nucleotide sequence ID" value="NZ_FLRA01000014.1"/>
</dbReference>
<sequence>MNITQIRNATLIIEYAGVKILIDPMLADKDAFPGLPGTVNSHIRMPTVDLPISIKEILDVDAILLTHLHPDHWDETACQAISNDTLIWLQNEKDQATLQQQGFTNTHIFKDGTYFKGITLTSTQCQHGYDMLFDNPAMAERLGEVTGVILSHPEEKTVYLVGDSIWTPQIETTMKTIQPEVVILNAGWAHVLEFGPIIMGKEDVLKTHMLLPNAKIVATHMEAVNHVLLSRAELKDYAEVNQIDSFVSIPEDGETVAF</sequence>
<keyword evidence="5" id="KW-1185">Reference proteome</keyword>
<evidence type="ECO:0000313" key="4">
    <source>
        <dbReference type="EMBL" id="SBT20783.1"/>
    </source>
</evidence>
<dbReference type="EMBL" id="FLRA01000014">
    <property type="protein sequence ID" value="SBT17917.1"/>
    <property type="molecule type" value="Genomic_DNA"/>
</dbReference>
<feature type="domain" description="Metallo-beta-lactamase" evidence="2">
    <location>
        <begin position="20"/>
        <end position="221"/>
    </location>
</feature>
<evidence type="ECO:0000313" key="3">
    <source>
        <dbReference type="EMBL" id="SBT17917.1"/>
    </source>
</evidence>
<evidence type="ECO:0000256" key="1">
    <source>
        <dbReference type="ARBA" id="ARBA00022801"/>
    </source>
</evidence>
<dbReference type="Proteomes" id="UP000092871">
    <property type="component" value="Unassembled WGS sequence"/>
</dbReference>
<dbReference type="PANTHER" id="PTHR43546:SF9">
    <property type="entry name" value="L-ASCORBATE-6-PHOSPHATE LACTONASE ULAG-RELATED"/>
    <property type="match status" value="1"/>
</dbReference>
<dbReference type="OrthoDB" id="9805728at2"/>
<dbReference type="SUPFAM" id="SSF56281">
    <property type="entry name" value="Metallo-hydrolase/oxidoreductase"/>
    <property type="match status" value="1"/>
</dbReference>
<dbReference type="InterPro" id="IPR036866">
    <property type="entry name" value="RibonucZ/Hydroxyglut_hydro"/>
</dbReference>
<dbReference type="PANTHER" id="PTHR43546">
    <property type="entry name" value="UPF0173 METAL-DEPENDENT HYDROLASE MJ1163-RELATED"/>
    <property type="match status" value="1"/>
</dbReference>
<name>A0A1C3JS21_9GAMM</name>
<dbReference type="InterPro" id="IPR001279">
    <property type="entry name" value="Metallo-B-lactamas"/>
</dbReference>
<protein>
    <submittedName>
        <fullName evidence="3">Metal-dependent hydrolase</fullName>
    </submittedName>
</protein>
<dbReference type="Pfam" id="PF12706">
    <property type="entry name" value="Lactamase_B_2"/>
    <property type="match status" value="1"/>
</dbReference>
<gene>
    <name evidence="3" type="ORF">MGA5115_02034</name>
    <name evidence="4" type="ORF">MGA5116_01370</name>
</gene>
<dbReference type="EMBL" id="FLRB01000008">
    <property type="protein sequence ID" value="SBT20783.1"/>
    <property type="molecule type" value="Genomic_DNA"/>
</dbReference>
<dbReference type="GO" id="GO:0016787">
    <property type="term" value="F:hydrolase activity"/>
    <property type="evidence" value="ECO:0007669"/>
    <property type="project" value="UniProtKB-KW"/>
</dbReference>
<dbReference type="Gene3D" id="3.60.15.10">
    <property type="entry name" value="Ribonuclease Z/Hydroxyacylglutathione hydrolase-like"/>
    <property type="match status" value="1"/>
</dbReference>
<dbReference type="InterPro" id="IPR050114">
    <property type="entry name" value="UPF0173_UPF0282_UlaG_hydrolase"/>
</dbReference>
<dbReference type="Proteomes" id="UP000092840">
    <property type="component" value="Unassembled WGS sequence"/>
</dbReference>
<reference evidence="4 5" key="2">
    <citation type="submission" date="2016-06" db="EMBL/GenBank/DDBJ databases">
        <authorList>
            <person name="Rodrigo-Torres L."/>
            <person name="Arahal D.R."/>
        </authorList>
    </citation>
    <scope>NUCLEOTIDE SEQUENCE [LARGE SCALE GENOMIC DNA]</scope>
    <source>
        <strain evidence="4 5">CECT 5116</strain>
    </source>
</reference>
<proteinExistence type="predicted"/>
<accession>A0A1C3JS21</accession>